<accession>A0A2P2J026</accession>
<organism evidence="2">
    <name type="scientific">Rhizophora mucronata</name>
    <name type="common">Asiatic mangrove</name>
    <dbReference type="NCBI Taxonomy" id="61149"/>
    <lineage>
        <taxon>Eukaryota</taxon>
        <taxon>Viridiplantae</taxon>
        <taxon>Streptophyta</taxon>
        <taxon>Embryophyta</taxon>
        <taxon>Tracheophyta</taxon>
        <taxon>Spermatophyta</taxon>
        <taxon>Magnoliopsida</taxon>
        <taxon>eudicotyledons</taxon>
        <taxon>Gunneridae</taxon>
        <taxon>Pentapetalae</taxon>
        <taxon>rosids</taxon>
        <taxon>fabids</taxon>
        <taxon>Malpighiales</taxon>
        <taxon>Rhizophoraceae</taxon>
        <taxon>Rhizophora</taxon>
    </lineage>
</organism>
<feature type="transmembrane region" description="Helical" evidence="1">
    <location>
        <begin position="56"/>
        <end position="76"/>
    </location>
</feature>
<protein>
    <recommendedName>
        <fullName evidence="3">Transmembrane protein</fullName>
    </recommendedName>
</protein>
<keyword evidence="1" id="KW-0812">Transmembrane</keyword>
<name>A0A2P2J026_RHIMU</name>
<keyword evidence="1" id="KW-0472">Membrane</keyword>
<keyword evidence="1" id="KW-1133">Transmembrane helix</keyword>
<dbReference type="EMBL" id="GGEC01006327">
    <property type="protein sequence ID" value="MBW86810.1"/>
    <property type="molecule type" value="Transcribed_RNA"/>
</dbReference>
<evidence type="ECO:0008006" key="3">
    <source>
        <dbReference type="Google" id="ProtNLM"/>
    </source>
</evidence>
<evidence type="ECO:0000313" key="2">
    <source>
        <dbReference type="EMBL" id="MBW86810.1"/>
    </source>
</evidence>
<dbReference type="AlphaFoldDB" id="A0A2P2J026"/>
<sequence length="79" mass="8750">MAGSPCFHSLYAFPISCIGSTRKTNDVTKETKLQPLKQPHENTSDPIQRANNAPKYTICMICGISAFIFFFFSSSVRSA</sequence>
<reference evidence="2" key="1">
    <citation type="submission" date="2018-02" db="EMBL/GenBank/DDBJ databases">
        <title>Rhizophora mucronata_Transcriptome.</title>
        <authorList>
            <person name="Meera S.P."/>
            <person name="Sreeshan A."/>
            <person name="Augustine A."/>
        </authorList>
    </citation>
    <scope>NUCLEOTIDE SEQUENCE</scope>
    <source>
        <tissue evidence="2">Leaf</tissue>
    </source>
</reference>
<evidence type="ECO:0000256" key="1">
    <source>
        <dbReference type="SAM" id="Phobius"/>
    </source>
</evidence>
<proteinExistence type="predicted"/>